<accession>A0A4R4PTF3</accession>
<dbReference type="EMBL" id="SMKA01000122">
    <property type="protein sequence ID" value="TDC25519.1"/>
    <property type="molecule type" value="Genomic_DNA"/>
</dbReference>
<dbReference type="InterPro" id="IPR011047">
    <property type="entry name" value="Quinoprotein_ADH-like_sf"/>
</dbReference>
<organism evidence="2 3">
    <name type="scientific">Kribbella albertanoniae</name>
    <dbReference type="NCBI Taxonomy" id="1266829"/>
    <lineage>
        <taxon>Bacteria</taxon>
        <taxon>Bacillati</taxon>
        <taxon>Actinomycetota</taxon>
        <taxon>Actinomycetes</taxon>
        <taxon>Propionibacteriales</taxon>
        <taxon>Kribbellaceae</taxon>
        <taxon>Kribbella</taxon>
    </lineage>
</organism>
<keyword evidence="3" id="KW-1185">Reference proteome</keyword>
<dbReference type="SUPFAM" id="SSF75011">
    <property type="entry name" value="3-carboxy-cis,cis-mucoante lactonizing enzyme"/>
    <property type="match status" value="1"/>
</dbReference>
<comment type="caution">
    <text evidence="2">The sequence shown here is derived from an EMBL/GenBank/DDBJ whole genome shotgun (WGS) entry which is preliminary data.</text>
</comment>
<evidence type="ECO:0000313" key="3">
    <source>
        <dbReference type="Proteomes" id="UP000295075"/>
    </source>
</evidence>
<dbReference type="SUPFAM" id="SSF50998">
    <property type="entry name" value="Quinoprotein alcohol dehydrogenase-like"/>
    <property type="match status" value="1"/>
</dbReference>
<proteinExistence type="predicted"/>
<protein>
    <submittedName>
        <fullName evidence="2">Uncharacterized protein</fullName>
    </submittedName>
</protein>
<name>A0A4R4PTF3_9ACTN</name>
<dbReference type="OrthoDB" id="57332at2"/>
<dbReference type="Proteomes" id="UP000295075">
    <property type="component" value="Unassembled WGS sequence"/>
</dbReference>
<gene>
    <name evidence="2" type="ORF">E1261_23960</name>
</gene>
<dbReference type="Gene3D" id="2.130.10.10">
    <property type="entry name" value="YVTN repeat-like/Quinoprotein amine dehydrogenase"/>
    <property type="match status" value="2"/>
</dbReference>
<dbReference type="AlphaFoldDB" id="A0A4R4PTF3"/>
<reference evidence="2 3" key="1">
    <citation type="submission" date="2019-03" db="EMBL/GenBank/DDBJ databases">
        <title>Draft genome sequences of novel Actinobacteria.</title>
        <authorList>
            <person name="Sahin N."/>
            <person name="Ay H."/>
            <person name="Saygin H."/>
        </authorList>
    </citation>
    <scope>NUCLEOTIDE SEQUENCE [LARGE SCALE GENOMIC DNA]</scope>
    <source>
        <strain evidence="2 3">JCM 30547</strain>
    </source>
</reference>
<dbReference type="InterPro" id="IPR015943">
    <property type="entry name" value="WD40/YVTN_repeat-like_dom_sf"/>
</dbReference>
<sequence length="670" mass="71731">MRFFRLFLALSVATALVISPAVPTVAVGPPHAVAVSLGVPLSDVLLIGGTVAPGPGGKTAIWNISSGVPAYLNALDPVNGTSLLSTPLPGAEGSYTVVATPTGTIYVGSYNNGHLYRLRPGATAVEDLGRPLASESFIWALTTDEQGTVYGGTYPGGRVFSFNDSTGAIRDYGKVIASQPYVKSIGYANGKLYTGSLPDAHVMEIDVATGAATELPPPPNLGDPKLKSVYDLSVRGGRVYIRVGGAFPMPMYVWDIASRTWVDEIPLAHGLDISPLDANGQLYFIQAGELRKYDPATKTLTGTGLKFTGRIQNARAIGYADLGLPDYPGTSVVGTLWRGEEFRYNPQTGKSEIFLTNVRREPIDILGLSGGARNVYTGGYLNGGFSVTDPKTGATKFNRFSQTEQTMEASDGKVWIGTYPEARLYSYDPRLPWNSLEYSPGPPGTPANPQLAVNLKPEFQNRARALVEVNGKIAVGTVPEGDRLGGALAFYDPQSGSTTTYRNVVQDESVFGLTARRGIVYGGTSITGGLGTTKPTRESGTVFAWDVEGKRKLWETVPVVKAPTVSSVTFGPDGTLWGVAGRTVFAMDPRYGTVLRSFVLGTTSQTGDIVATRDGVYVSIDWNKIYRIAPGDRATPKLYLEHPHRRLAVQGGQRLVFSNGPELFRVDIKR</sequence>
<evidence type="ECO:0000256" key="1">
    <source>
        <dbReference type="SAM" id="SignalP"/>
    </source>
</evidence>
<feature type="signal peptide" evidence="1">
    <location>
        <begin position="1"/>
        <end position="26"/>
    </location>
</feature>
<keyword evidence="1" id="KW-0732">Signal</keyword>
<evidence type="ECO:0000313" key="2">
    <source>
        <dbReference type="EMBL" id="TDC25519.1"/>
    </source>
</evidence>
<dbReference type="RefSeq" id="WP_132410123.1">
    <property type="nucleotide sequence ID" value="NZ_SMKA01000122.1"/>
</dbReference>
<feature type="chain" id="PRO_5020859069" evidence="1">
    <location>
        <begin position="27"/>
        <end position="670"/>
    </location>
</feature>